<dbReference type="InterPro" id="IPR004107">
    <property type="entry name" value="Integrase_SAM-like_N"/>
</dbReference>
<organism evidence="6 7">
    <name type="scientific">Paraeggerthella hongkongensis</name>
    <dbReference type="NCBI Taxonomy" id="230658"/>
    <lineage>
        <taxon>Bacteria</taxon>
        <taxon>Bacillati</taxon>
        <taxon>Actinomycetota</taxon>
        <taxon>Coriobacteriia</taxon>
        <taxon>Eggerthellales</taxon>
        <taxon>Eggerthellaceae</taxon>
        <taxon>Paraeggerthella</taxon>
    </lineage>
</organism>
<dbReference type="GO" id="GO:0015074">
    <property type="term" value="P:DNA integration"/>
    <property type="evidence" value="ECO:0007669"/>
    <property type="project" value="UniProtKB-KW"/>
</dbReference>
<dbReference type="InterPro" id="IPR013762">
    <property type="entry name" value="Integrase-like_cat_sf"/>
</dbReference>
<dbReference type="InterPro" id="IPR010998">
    <property type="entry name" value="Integrase_recombinase_N"/>
</dbReference>
<dbReference type="GO" id="GO:0006310">
    <property type="term" value="P:DNA recombination"/>
    <property type="evidence" value="ECO:0007669"/>
    <property type="project" value="UniProtKB-KW"/>
</dbReference>
<protein>
    <recommendedName>
        <fullName evidence="5">Tyr recombinase domain-containing protein</fullName>
    </recommendedName>
</protein>
<evidence type="ECO:0000313" key="7">
    <source>
        <dbReference type="Proteomes" id="UP000278632"/>
    </source>
</evidence>
<proteinExistence type="inferred from homology"/>
<dbReference type="CDD" id="cd01189">
    <property type="entry name" value="INT_ICEBs1_C_like"/>
    <property type="match status" value="1"/>
</dbReference>
<name>A0A3N0BBW8_9ACTN</name>
<reference evidence="7" key="1">
    <citation type="submission" date="2018-05" db="EMBL/GenBank/DDBJ databases">
        <title>Genome Sequencing of selected type strains of the family Eggerthellaceae.</title>
        <authorList>
            <person name="Danylec N."/>
            <person name="Stoll D.A."/>
            <person name="Doetsch A."/>
            <person name="Huch M."/>
        </authorList>
    </citation>
    <scope>NUCLEOTIDE SEQUENCE [LARGE SCALE GENOMIC DNA]</scope>
    <source>
        <strain evidence="7">DSM 16106</strain>
    </source>
</reference>
<dbReference type="PANTHER" id="PTHR30629">
    <property type="entry name" value="PROPHAGE INTEGRASE"/>
    <property type="match status" value="1"/>
</dbReference>
<feature type="domain" description="Tyr recombinase" evidence="5">
    <location>
        <begin position="166"/>
        <end position="362"/>
    </location>
</feature>
<dbReference type="OrthoDB" id="148546at2"/>
<dbReference type="EMBL" id="QICD01000009">
    <property type="protein sequence ID" value="RNL44766.1"/>
    <property type="molecule type" value="Genomic_DNA"/>
</dbReference>
<dbReference type="PANTHER" id="PTHR30629:SF2">
    <property type="entry name" value="PROPHAGE INTEGRASE INTS-RELATED"/>
    <property type="match status" value="1"/>
</dbReference>
<evidence type="ECO:0000256" key="3">
    <source>
        <dbReference type="ARBA" id="ARBA00023125"/>
    </source>
</evidence>
<evidence type="ECO:0000256" key="4">
    <source>
        <dbReference type="ARBA" id="ARBA00023172"/>
    </source>
</evidence>
<dbReference type="InterPro" id="IPR002104">
    <property type="entry name" value="Integrase_catalytic"/>
</dbReference>
<dbReference type="AlphaFoldDB" id="A0A3N0BBW8"/>
<evidence type="ECO:0000313" key="6">
    <source>
        <dbReference type="EMBL" id="RNL44766.1"/>
    </source>
</evidence>
<keyword evidence="3" id="KW-0238">DNA-binding</keyword>
<evidence type="ECO:0000259" key="5">
    <source>
        <dbReference type="PROSITE" id="PS51898"/>
    </source>
</evidence>
<gene>
    <name evidence="6" type="ORF">DMP08_06125</name>
</gene>
<sequence>MSITSRTLKDGSTVYVVQEYVGFKLDGTRDREKITCRSLKEAKVEQARMIAMRDARRNRSGRCTFSQYVDRWYWPSTSALAPTSRDTYRREIEKRLLPALGETDIRDIDRLAIQRVVDGCATEAVAKKCVGVLKTILNEAKGDGIIQSNPAQARYKMPPKGRKRDNGVVVTTFAGMRPLIAAIDDYGDDCVERIAMTGLHMGLRPEERYGLDCEDVDNRRRTVSVRQAYVTASPLEGGRQLKSTKTELSTRQVPIPPTMVERMARLAPEGSTGPFVLGADGGRISPSTANKRWNRFLRWCSDNGRVVPHVTIENMRHSFATSFLHAGGNIEDLSRILGHSDINTTYKRYVRPSVDDLRRGMDMIF</sequence>
<comment type="caution">
    <text evidence="6">The sequence shown here is derived from an EMBL/GenBank/DDBJ whole genome shotgun (WGS) entry which is preliminary data.</text>
</comment>
<dbReference type="Pfam" id="PF14659">
    <property type="entry name" value="Phage_int_SAM_3"/>
    <property type="match status" value="1"/>
</dbReference>
<dbReference type="Gene3D" id="1.10.443.10">
    <property type="entry name" value="Intergrase catalytic core"/>
    <property type="match status" value="1"/>
</dbReference>
<keyword evidence="2" id="KW-0229">DNA integration</keyword>
<accession>A0A3N0BBW8</accession>
<dbReference type="SUPFAM" id="SSF56349">
    <property type="entry name" value="DNA breaking-rejoining enzymes"/>
    <property type="match status" value="1"/>
</dbReference>
<evidence type="ECO:0000256" key="1">
    <source>
        <dbReference type="ARBA" id="ARBA00008857"/>
    </source>
</evidence>
<dbReference type="Gene3D" id="1.10.150.130">
    <property type="match status" value="1"/>
</dbReference>
<dbReference type="GO" id="GO:0003677">
    <property type="term" value="F:DNA binding"/>
    <property type="evidence" value="ECO:0007669"/>
    <property type="project" value="UniProtKB-KW"/>
</dbReference>
<keyword evidence="7" id="KW-1185">Reference proteome</keyword>
<dbReference type="InterPro" id="IPR050808">
    <property type="entry name" value="Phage_Integrase"/>
</dbReference>
<dbReference type="Proteomes" id="UP000278632">
    <property type="component" value="Unassembled WGS sequence"/>
</dbReference>
<dbReference type="PROSITE" id="PS51898">
    <property type="entry name" value="TYR_RECOMBINASE"/>
    <property type="match status" value="1"/>
</dbReference>
<comment type="similarity">
    <text evidence="1">Belongs to the 'phage' integrase family.</text>
</comment>
<keyword evidence="4" id="KW-0233">DNA recombination</keyword>
<evidence type="ECO:0000256" key="2">
    <source>
        <dbReference type="ARBA" id="ARBA00022908"/>
    </source>
</evidence>
<dbReference type="Pfam" id="PF00589">
    <property type="entry name" value="Phage_integrase"/>
    <property type="match status" value="1"/>
</dbReference>
<dbReference type="RefSeq" id="WP_123192068.1">
    <property type="nucleotide sequence ID" value="NZ_QICD01000009.1"/>
</dbReference>
<dbReference type="InterPro" id="IPR011010">
    <property type="entry name" value="DNA_brk_join_enz"/>
</dbReference>